<feature type="domain" description="Methyltransferase small" evidence="6">
    <location>
        <begin position="176"/>
        <end position="342"/>
    </location>
</feature>
<keyword evidence="5" id="KW-0949">S-adenosyl-L-methionine</keyword>
<keyword evidence="3 7" id="KW-0489">Methyltransferase</keyword>
<dbReference type="PANTHER" id="PTHR47816:SF4">
    <property type="entry name" value="RIBOSOMAL RNA SMALL SUBUNIT METHYLTRANSFERASE C"/>
    <property type="match status" value="1"/>
</dbReference>
<organism evidence="7 8">
    <name type="scientific">Marilutibacter aestuarii</name>
    <dbReference type="NCBI Taxonomy" id="1706195"/>
    <lineage>
        <taxon>Bacteria</taxon>
        <taxon>Pseudomonadati</taxon>
        <taxon>Pseudomonadota</taxon>
        <taxon>Gammaproteobacteria</taxon>
        <taxon>Lysobacterales</taxon>
        <taxon>Lysobacteraceae</taxon>
        <taxon>Marilutibacter</taxon>
    </lineage>
</organism>
<evidence type="ECO:0000256" key="2">
    <source>
        <dbReference type="ARBA" id="ARBA00022552"/>
    </source>
</evidence>
<dbReference type="RefSeq" id="WP_141519130.1">
    <property type="nucleotide sequence ID" value="NZ_VICE01000115.1"/>
</dbReference>
<comment type="caution">
    <text evidence="7">The sequence shown here is derived from an EMBL/GenBank/DDBJ whole genome shotgun (WGS) entry which is preliminary data.</text>
</comment>
<evidence type="ECO:0000313" key="8">
    <source>
        <dbReference type="Proteomes" id="UP000318212"/>
    </source>
</evidence>
<dbReference type="InterPro" id="IPR029063">
    <property type="entry name" value="SAM-dependent_MTases_sf"/>
</dbReference>
<keyword evidence="1" id="KW-0963">Cytoplasm</keyword>
<dbReference type="GO" id="GO:0008170">
    <property type="term" value="F:N-methyltransferase activity"/>
    <property type="evidence" value="ECO:0007669"/>
    <property type="project" value="UniProtKB-ARBA"/>
</dbReference>
<sequence length="354" mass="38498">MPTDRQDDALTTLMLPFANGLLDWPEAGGALFLRARDGWPLHRQPLPGLVCEQGFRPEAKALAHSGLALREEGEAADRRFPLVMLLPPRQRAESRALMARAVAATAPGGRVLACVPNNEGARSAEDDLKHLVGKVSSLSKHKCRVFWSAPLEGGVDADLLARWRDLDAPRPVLDGRFHSRPGVFAWDRVDTASALLVEHLPADLRGRAADLGAGFGYLSHALLGRCAGISALDVFEAEARALALARRNLADARVPVGFHWHDVTEGLPGRYDVVVSNPPFHGQGRGDRPDIGRRFIQAAAQALEPGGRLWMVANRHLPYEDVLDAAFGEVRVHAQRDGFKVIEGTRARGGGRPR</sequence>
<evidence type="ECO:0000313" key="7">
    <source>
        <dbReference type="EMBL" id="TQD41814.1"/>
    </source>
</evidence>
<reference evidence="7 8" key="1">
    <citation type="submission" date="2019-06" db="EMBL/GenBank/DDBJ databases">
        <title>Lysobacter alkalisoli sp. nov. isolated from saline soil.</title>
        <authorList>
            <person name="Sun J.-Q."/>
            <person name="Xu L."/>
        </authorList>
    </citation>
    <scope>NUCLEOTIDE SEQUENCE [LARGE SCALE GENOMIC DNA]</scope>
    <source>
        <strain evidence="7 8">JCM 31130</strain>
    </source>
</reference>
<dbReference type="PANTHER" id="PTHR47816">
    <property type="entry name" value="RIBOSOMAL RNA SMALL SUBUNIT METHYLTRANSFERASE C"/>
    <property type="match status" value="1"/>
</dbReference>
<dbReference type="SUPFAM" id="SSF53335">
    <property type="entry name" value="S-adenosyl-L-methionine-dependent methyltransferases"/>
    <property type="match status" value="1"/>
</dbReference>
<accession>A0A508A071</accession>
<keyword evidence="2" id="KW-0698">rRNA processing</keyword>
<dbReference type="GO" id="GO:0032259">
    <property type="term" value="P:methylation"/>
    <property type="evidence" value="ECO:0007669"/>
    <property type="project" value="UniProtKB-KW"/>
</dbReference>
<evidence type="ECO:0000256" key="3">
    <source>
        <dbReference type="ARBA" id="ARBA00022603"/>
    </source>
</evidence>
<protein>
    <submittedName>
        <fullName evidence="7">Class I SAM-dependent methyltransferase</fullName>
    </submittedName>
</protein>
<dbReference type="Proteomes" id="UP000318212">
    <property type="component" value="Unassembled WGS sequence"/>
</dbReference>
<dbReference type="AlphaFoldDB" id="A0A508A071"/>
<proteinExistence type="predicted"/>
<keyword evidence="4 7" id="KW-0808">Transferase</keyword>
<dbReference type="GO" id="GO:0003676">
    <property type="term" value="F:nucleic acid binding"/>
    <property type="evidence" value="ECO:0007669"/>
    <property type="project" value="InterPro"/>
</dbReference>
<gene>
    <name evidence="7" type="ORF">FKV25_12490</name>
</gene>
<dbReference type="EMBL" id="VICE01000115">
    <property type="protein sequence ID" value="TQD41814.1"/>
    <property type="molecule type" value="Genomic_DNA"/>
</dbReference>
<dbReference type="InterPro" id="IPR007848">
    <property type="entry name" value="Small_mtfrase_dom"/>
</dbReference>
<dbReference type="InterPro" id="IPR046977">
    <property type="entry name" value="RsmC/RlmG"/>
</dbReference>
<dbReference type="CDD" id="cd02440">
    <property type="entry name" value="AdoMet_MTases"/>
    <property type="match status" value="1"/>
</dbReference>
<dbReference type="GO" id="GO:0006364">
    <property type="term" value="P:rRNA processing"/>
    <property type="evidence" value="ECO:0007669"/>
    <property type="project" value="UniProtKB-KW"/>
</dbReference>
<dbReference type="InterPro" id="IPR002052">
    <property type="entry name" value="DNA_methylase_N6_adenine_CS"/>
</dbReference>
<evidence type="ECO:0000259" key="6">
    <source>
        <dbReference type="Pfam" id="PF05175"/>
    </source>
</evidence>
<dbReference type="OrthoDB" id="9816072at2"/>
<evidence type="ECO:0000256" key="5">
    <source>
        <dbReference type="ARBA" id="ARBA00022691"/>
    </source>
</evidence>
<evidence type="ECO:0000256" key="4">
    <source>
        <dbReference type="ARBA" id="ARBA00022679"/>
    </source>
</evidence>
<dbReference type="PROSITE" id="PS00092">
    <property type="entry name" value="N6_MTASE"/>
    <property type="match status" value="1"/>
</dbReference>
<name>A0A508A071_9GAMM</name>
<dbReference type="Pfam" id="PF05175">
    <property type="entry name" value="MTS"/>
    <property type="match status" value="1"/>
</dbReference>
<dbReference type="Gene3D" id="3.40.50.150">
    <property type="entry name" value="Vaccinia Virus protein VP39"/>
    <property type="match status" value="2"/>
</dbReference>
<evidence type="ECO:0000256" key="1">
    <source>
        <dbReference type="ARBA" id="ARBA00022490"/>
    </source>
</evidence>
<keyword evidence="8" id="KW-1185">Reference proteome</keyword>
<dbReference type="GO" id="GO:0008757">
    <property type="term" value="F:S-adenosylmethionine-dependent methyltransferase activity"/>
    <property type="evidence" value="ECO:0007669"/>
    <property type="project" value="InterPro"/>
</dbReference>